<protein>
    <submittedName>
        <fullName evidence="1">19662_t:CDS:1</fullName>
    </submittedName>
</protein>
<dbReference type="EMBL" id="CAJVQB010063678">
    <property type="protein sequence ID" value="CAG8840769.1"/>
    <property type="molecule type" value="Genomic_DNA"/>
</dbReference>
<proteinExistence type="predicted"/>
<reference evidence="1 2" key="1">
    <citation type="submission" date="2021-06" db="EMBL/GenBank/DDBJ databases">
        <authorList>
            <person name="Kallberg Y."/>
            <person name="Tangrot J."/>
            <person name="Rosling A."/>
        </authorList>
    </citation>
    <scope>NUCLEOTIDE SEQUENCE [LARGE SCALE GENOMIC DNA]</scope>
    <source>
        <strain evidence="1 2">120-4 pot B 10/14</strain>
    </source>
</reference>
<accession>A0ABN7WVH3</accession>
<feature type="non-terminal residue" evidence="1">
    <location>
        <position position="1"/>
    </location>
</feature>
<keyword evidence="2" id="KW-1185">Reference proteome</keyword>
<comment type="caution">
    <text evidence="1">The sequence shown here is derived from an EMBL/GenBank/DDBJ whole genome shotgun (WGS) entry which is preliminary data.</text>
</comment>
<sequence length="63" mass="7304">AERKSNYIRQKKNSIPILQALITSYFSLDRPLPKATINRFDQKITKAWIIAGIPFDVIENPFI</sequence>
<feature type="non-terminal residue" evidence="1">
    <location>
        <position position="63"/>
    </location>
</feature>
<gene>
    <name evidence="1" type="ORF">GMARGA_LOCUS35070</name>
</gene>
<evidence type="ECO:0000313" key="1">
    <source>
        <dbReference type="EMBL" id="CAG8840769.1"/>
    </source>
</evidence>
<organism evidence="1 2">
    <name type="scientific">Gigaspora margarita</name>
    <dbReference type="NCBI Taxonomy" id="4874"/>
    <lineage>
        <taxon>Eukaryota</taxon>
        <taxon>Fungi</taxon>
        <taxon>Fungi incertae sedis</taxon>
        <taxon>Mucoromycota</taxon>
        <taxon>Glomeromycotina</taxon>
        <taxon>Glomeromycetes</taxon>
        <taxon>Diversisporales</taxon>
        <taxon>Gigasporaceae</taxon>
        <taxon>Gigaspora</taxon>
    </lineage>
</organism>
<dbReference type="Proteomes" id="UP000789901">
    <property type="component" value="Unassembled WGS sequence"/>
</dbReference>
<evidence type="ECO:0000313" key="2">
    <source>
        <dbReference type="Proteomes" id="UP000789901"/>
    </source>
</evidence>
<name>A0ABN7WVH3_GIGMA</name>